<sequence>MKFCELCDNMYYIKIGENSINELVYYCRFCKNVDTLATTEGVSVIKELYRQDDNKGTQLINEYTKMDPTLPRLHNLKCPNTECNTNESDGKQAEIIYIRINDKDLKYMYLCNTCDFTWKTNENIM</sequence>
<dbReference type="SUPFAM" id="SSF57783">
    <property type="entry name" value="Zinc beta-ribbon"/>
    <property type="match status" value="1"/>
</dbReference>
<protein>
    <recommendedName>
        <fullName evidence="2">DNA-directed RNA polymerase M/15kDa subunit domain-containing protein</fullName>
    </recommendedName>
</protein>
<reference evidence="1" key="1">
    <citation type="journal article" date="2020" name="Nature">
        <title>Giant virus diversity and host interactions through global metagenomics.</title>
        <authorList>
            <person name="Schulz F."/>
            <person name="Roux S."/>
            <person name="Paez-Espino D."/>
            <person name="Jungbluth S."/>
            <person name="Walsh D.A."/>
            <person name="Denef V.J."/>
            <person name="McMahon K.D."/>
            <person name="Konstantinidis K.T."/>
            <person name="Eloe-Fadrosh E.A."/>
            <person name="Kyrpides N.C."/>
            <person name="Woyke T."/>
        </authorList>
    </citation>
    <scope>NUCLEOTIDE SEQUENCE</scope>
    <source>
        <strain evidence="1">GVMAG-M-3300024258-28</strain>
    </source>
</reference>
<evidence type="ECO:0000313" key="1">
    <source>
        <dbReference type="EMBL" id="QHT94573.1"/>
    </source>
</evidence>
<dbReference type="AlphaFoldDB" id="A0A6C0ISS3"/>
<dbReference type="Gene3D" id="2.20.25.10">
    <property type="match status" value="2"/>
</dbReference>
<name>A0A6C0ISS3_9ZZZZ</name>
<proteinExistence type="predicted"/>
<evidence type="ECO:0008006" key="2">
    <source>
        <dbReference type="Google" id="ProtNLM"/>
    </source>
</evidence>
<organism evidence="1">
    <name type="scientific">viral metagenome</name>
    <dbReference type="NCBI Taxonomy" id="1070528"/>
    <lineage>
        <taxon>unclassified sequences</taxon>
        <taxon>metagenomes</taxon>
        <taxon>organismal metagenomes</taxon>
    </lineage>
</organism>
<dbReference type="EMBL" id="MN740227">
    <property type="protein sequence ID" value="QHT94573.1"/>
    <property type="molecule type" value="Genomic_DNA"/>
</dbReference>
<accession>A0A6C0ISS3</accession>